<sequence length="123" mass="14314">MTVQSKDSNEKVIIDGITFGSKSEASYYENLKRIQENDQILFFRTQPRYLLQEAFTKNGVLHEQIEYAADFEVHHKDGSIEVIDFKGAETEAFKIKRKLFEKKYPHILSLFTYNPDDEGASFP</sequence>
<dbReference type="EMBL" id="JXLP01000030">
    <property type="protein sequence ID" value="KIL72939.1"/>
    <property type="molecule type" value="Genomic_DNA"/>
</dbReference>
<keyword evidence="2" id="KW-1185">Reference proteome</keyword>
<organism evidence="1 2">
    <name type="scientific">Bacillus badius</name>
    <dbReference type="NCBI Taxonomy" id="1455"/>
    <lineage>
        <taxon>Bacteria</taxon>
        <taxon>Bacillati</taxon>
        <taxon>Bacillota</taxon>
        <taxon>Bacilli</taxon>
        <taxon>Bacillales</taxon>
        <taxon>Bacillaceae</taxon>
        <taxon>Pseudobacillus</taxon>
    </lineage>
</organism>
<accession>A0ABR5ANW7</accession>
<gene>
    <name evidence="1" type="ORF">SD77_3412</name>
</gene>
<comment type="caution">
    <text evidence="1">The sequence shown here is derived from an EMBL/GenBank/DDBJ whole genome shotgun (WGS) entry which is preliminary data.</text>
</comment>
<name>A0ABR5ANW7_BACBA</name>
<evidence type="ECO:0000313" key="1">
    <source>
        <dbReference type="EMBL" id="KIL72939.1"/>
    </source>
</evidence>
<dbReference type="RefSeq" id="WP_052475099.1">
    <property type="nucleotide sequence ID" value="NZ_JARTHD010000002.1"/>
</dbReference>
<dbReference type="Proteomes" id="UP000031982">
    <property type="component" value="Unassembled WGS sequence"/>
</dbReference>
<dbReference type="InterPro" id="IPR009414">
    <property type="entry name" value="DUF1064"/>
</dbReference>
<dbReference type="Pfam" id="PF06356">
    <property type="entry name" value="DUF1064"/>
    <property type="match status" value="1"/>
</dbReference>
<evidence type="ECO:0008006" key="3">
    <source>
        <dbReference type="Google" id="ProtNLM"/>
    </source>
</evidence>
<reference evidence="1 2" key="1">
    <citation type="submission" date="2015-01" db="EMBL/GenBank/DDBJ databases">
        <title>Genome Assembly of Bacillus badius MTCC 1458.</title>
        <authorList>
            <person name="Verma A."/>
            <person name="Khatri I."/>
            <person name="Mual P."/>
            <person name="Subramanian S."/>
            <person name="Krishnamurthi S."/>
        </authorList>
    </citation>
    <scope>NUCLEOTIDE SEQUENCE [LARGE SCALE GENOMIC DNA]</scope>
    <source>
        <strain evidence="1 2">MTCC 1458</strain>
    </source>
</reference>
<evidence type="ECO:0000313" key="2">
    <source>
        <dbReference type="Proteomes" id="UP000031982"/>
    </source>
</evidence>
<protein>
    <recommendedName>
        <fullName evidence="3">DUF1064 domain-containing protein</fullName>
    </recommendedName>
</protein>
<proteinExistence type="predicted"/>